<dbReference type="OrthoDB" id="433494at2759"/>
<feature type="non-terminal residue" evidence="1">
    <location>
        <position position="1"/>
    </location>
</feature>
<dbReference type="EMBL" id="CAJNJA010077663">
    <property type="protein sequence ID" value="CAE7920927.1"/>
    <property type="molecule type" value="Genomic_DNA"/>
</dbReference>
<evidence type="ECO:0000313" key="2">
    <source>
        <dbReference type="Proteomes" id="UP000601435"/>
    </source>
</evidence>
<proteinExistence type="predicted"/>
<evidence type="ECO:0000313" key="1">
    <source>
        <dbReference type="EMBL" id="CAE7920927.1"/>
    </source>
</evidence>
<gene>
    <name evidence="1" type="ORF">SNEC2469_LOCUS31714</name>
</gene>
<keyword evidence="2" id="KW-1185">Reference proteome</keyword>
<dbReference type="AlphaFoldDB" id="A0A813BSE7"/>
<organism evidence="1 2">
    <name type="scientific">Symbiodinium necroappetens</name>
    <dbReference type="NCBI Taxonomy" id="1628268"/>
    <lineage>
        <taxon>Eukaryota</taxon>
        <taxon>Sar</taxon>
        <taxon>Alveolata</taxon>
        <taxon>Dinophyceae</taxon>
        <taxon>Suessiales</taxon>
        <taxon>Symbiodiniaceae</taxon>
        <taxon>Symbiodinium</taxon>
    </lineage>
</organism>
<reference evidence="1" key="1">
    <citation type="submission" date="2021-02" db="EMBL/GenBank/DDBJ databases">
        <authorList>
            <person name="Dougan E. K."/>
            <person name="Rhodes N."/>
            <person name="Thang M."/>
            <person name="Chan C."/>
        </authorList>
    </citation>
    <scope>NUCLEOTIDE SEQUENCE</scope>
</reference>
<accession>A0A813BSE7</accession>
<comment type="caution">
    <text evidence="1">The sequence shown here is derived from an EMBL/GenBank/DDBJ whole genome shotgun (WGS) entry which is preliminary data.</text>
</comment>
<sequence>RYHNVRPVVRLYDRAGPLVGARVKMSADPYFALHQGKALILQGRNREGKTTNFQDCLTVQLFGYTKTQYTINTIINTYTEKRRLRVLLRTWGLPIAPKPCYVIVDNFEKLLRRFPEEALSWANSLTNTQVQGNSALLLSHVLSEQKVEDSFPDATELRQNCMINAPLPTNMLQRRHSGLVAKGTNMEPPSGEGADIDLELFGKCGRNIGLHKQVLAESKSGAIEKGMEATFIRKQIARWEVDFHIPYPFKYDARTFTPEEVEDRMKIATRCWKYFGEMQVLDAMEPKWTRMLVSAGASEPVAMSLAEHIRCLIGNPVPQNEQGEGIAQDSCV</sequence>
<dbReference type="Proteomes" id="UP000601435">
    <property type="component" value="Unassembled WGS sequence"/>
</dbReference>
<name>A0A813BSE7_9DINO</name>
<protein>
    <submittedName>
        <fullName evidence="1">Uncharacterized protein</fullName>
    </submittedName>
</protein>